<dbReference type="SUPFAM" id="SSF57196">
    <property type="entry name" value="EGF/Laminin"/>
    <property type="match status" value="3"/>
</dbReference>
<dbReference type="PROSITE" id="PS01186">
    <property type="entry name" value="EGF_2"/>
    <property type="match status" value="2"/>
</dbReference>
<evidence type="ECO:0000313" key="9">
    <source>
        <dbReference type="EMBL" id="GFR92002.1"/>
    </source>
</evidence>
<feature type="region of interest" description="Disordered" evidence="7">
    <location>
        <begin position="1"/>
        <end position="20"/>
    </location>
</feature>
<feature type="disulfide bond" evidence="6">
    <location>
        <begin position="143"/>
        <end position="152"/>
    </location>
</feature>
<protein>
    <submittedName>
        <fullName evidence="9">Delta and Notch-like epidermal growth factor-related receptor</fullName>
    </submittedName>
</protein>
<gene>
    <name evidence="9" type="ORF">ElyMa_004342200</name>
</gene>
<evidence type="ECO:0000256" key="6">
    <source>
        <dbReference type="PROSITE-ProRule" id="PRU00076"/>
    </source>
</evidence>
<dbReference type="PROSITE" id="PS50026">
    <property type="entry name" value="EGF_3"/>
    <property type="match status" value="3"/>
</dbReference>
<dbReference type="GO" id="GO:0045197">
    <property type="term" value="P:establishment or maintenance of epithelial cell apical/basal polarity"/>
    <property type="evidence" value="ECO:0007669"/>
    <property type="project" value="TreeGrafter"/>
</dbReference>
<keyword evidence="9" id="KW-0675">Receptor</keyword>
<accession>A0AAV4H1U0</accession>
<dbReference type="GO" id="GO:0005886">
    <property type="term" value="C:plasma membrane"/>
    <property type="evidence" value="ECO:0007669"/>
    <property type="project" value="TreeGrafter"/>
</dbReference>
<reference evidence="9 10" key="1">
    <citation type="journal article" date="2021" name="Elife">
        <title>Chloroplast acquisition without the gene transfer in kleptoplastic sea slugs, Plakobranchus ocellatus.</title>
        <authorList>
            <person name="Maeda T."/>
            <person name="Takahashi S."/>
            <person name="Yoshida T."/>
            <person name="Shimamura S."/>
            <person name="Takaki Y."/>
            <person name="Nagai Y."/>
            <person name="Toyoda A."/>
            <person name="Suzuki Y."/>
            <person name="Arimoto A."/>
            <person name="Ishii H."/>
            <person name="Satoh N."/>
            <person name="Nishiyama T."/>
            <person name="Hasebe M."/>
            <person name="Maruyama T."/>
            <person name="Minagawa J."/>
            <person name="Obokata J."/>
            <person name="Shigenobu S."/>
        </authorList>
    </citation>
    <scope>NUCLEOTIDE SEQUENCE [LARGE SCALE GENOMIC DNA]</scope>
</reference>
<dbReference type="InterPro" id="IPR051022">
    <property type="entry name" value="Notch_Cell-Fate_Det"/>
</dbReference>
<evidence type="ECO:0000256" key="1">
    <source>
        <dbReference type="ARBA" id="ARBA00022536"/>
    </source>
</evidence>
<dbReference type="Gene3D" id="2.10.25.10">
    <property type="entry name" value="Laminin"/>
    <property type="match status" value="3"/>
</dbReference>
<name>A0AAV4H1U0_9GAST</name>
<evidence type="ECO:0000256" key="7">
    <source>
        <dbReference type="SAM" id="MobiDB-lite"/>
    </source>
</evidence>
<evidence type="ECO:0000256" key="3">
    <source>
        <dbReference type="ARBA" id="ARBA00022737"/>
    </source>
</evidence>
<organism evidence="9 10">
    <name type="scientific">Elysia marginata</name>
    <dbReference type="NCBI Taxonomy" id="1093978"/>
    <lineage>
        <taxon>Eukaryota</taxon>
        <taxon>Metazoa</taxon>
        <taxon>Spiralia</taxon>
        <taxon>Lophotrochozoa</taxon>
        <taxon>Mollusca</taxon>
        <taxon>Gastropoda</taxon>
        <taxon>Heterobranchia</taxon>
        <taxon>Euthyneura</taxon>
        <taxon>Panpulmonata</taxon>
        <taxon>Sacoglossa</taxon>
        <taxon>Placobranchoidea</taxon>
        <taxon>Plakobranchidae</taxon>
        <taxon>Elysia</taxon>
    </lineage>
</organism>
<dbReference type="Proteomes" id="UP000762676">
    <property type="component" value="Unassembled WGS sequence"/>
</dbReference>
<feature type="domain" description="EGF-like" evidence="8">
    <location>
        <begin position="155"/>
        <end position="191"/>
    </location>
</feature>
<comment type="caution">
    <text evidence="9">The sequence shown here is derived from an EMBL/GenBank/DDBJ whole genome shotgun (WGS) entry which is preliminary data.</text>
</comment>
<comment type="caution">
    <text evidence="6">Lacks conserved residue(s) required for the propagation of feature annotation.</text>
</comment>
<dbReference type="FunFam" id="2.10.25.10:FF:000012">
    <property type="entry name" value="Delta-like protein"/>
    <property type="match status" value="1"/>
</dbReference>
<dbReference type="PROSITE" id="PS00022">
    <property type="entry name" value="EGF_1"/>
    <property type="match status" value="3"/>
</dbReference>
<evidence type="ECO:0000259" key="8">
    <source>
        <dbReference type="PROSITE" id="PS50026"/>
    </source>
</evidence>
<dbReference type="GO" id="GO:0007157">
    <property type="term" value="P:heterophilic cell-cell adhesion via plasma membrane cell adhesion molecules"/>
    <property type="evidence" value="ECO:0007669"/>
    <property type="project" value="TreeGrafter"/>
</dbReference>
<dbReference type="GO" id="GO:0005509">
    <property type="term" value="F:calcium ion binding"/>
    <property type="evidence" value="ECO:0007669"/>
    <property type="project" value="InterPro"/>
</dbReference>
<dbReference type="AlphaFoldDB" id="A0AAV4H1U0"/>
<feature type="non-terminal residue" evidence="9">
    <location>
        <position position="244"/>
    </location>
</feature>
<keyword evidence="3" id="KW-0677">Repeat</keyword>
<evidence type="ECO:0000313" key="10">
    <source>
        <dbReference type="Proteomes" id="UP000762676"/>
    </source>
</evidence>
<dbReference type="CDD" id="cd00054">
    <property type="entry name" value="EGF_CA"/>
    <property type="match status" value="2"/>
</dbReference>
<dbReference type="InterPro" id="IPR001881">
    <property type="entry name" value="EGF-like_Ca-bd_dom"/>
</dbReference>
<feature type="disulfide bond" evidence="6">
    <location>
        <begin position="181"/>
        <end position="190"/>
    </location>
</feature>
<dbReference type="EMBL" id="BMAT01008756">
    <property type="protein sequence ID" value="GFR92002.1"/>
    <property type="molecule type" value="Genomic_DNA"/>
</dbReference>
<feature type="compositionally biased region" description="Low complexity" evidence="7">
    <location>
        <begin position="1"/>
        <end position="18"/>
    </location>
</feature>
<dbReference type="SMART" id="SM00179">
    <property type="entry name" value="EGF_CA"/>
    <property type="match status" value="3"/>
</dbReference>
<feature type="domain" description="EGF-like" evidence="8">
    <location>
        <begin position="112"/>
        <end position="153"/>
    </location>
</feature>
<proteinExistence type="predicted"/>
<keyword evidence="1 6" id="KW-0245">EGF-like domain</keyword>
<dbReference type="FunFam" id="2.10.25.10:FF:000255">
    <property type="entry name" value="Sushi, nidogen and EGF-like domains 1"/>
    <property type="match status" value="1"/>
</dbReference>
<dbReference type="SMART" id="SM00181">
    <property type="entry name" value="EGF"/>
    <property type="match status" value="3"/>
</dbReference>
<keyword evidence="5" id="KW-0325">Glycoprotein</keyword>
<feature type="disulfide bond" evidence="6">
    <location>
        <begin position="222"/>
        <end position="231"/>
    </location>
</feature>
<keyword evidence="2" id="KW-0732">Signal</keyword>
<dbReference type="GO" id="GO:0032991">
    <property type="term" value="C:protein-containing complex"/>
    <property type="evidence" value="ECO:0007669"/>
    <property type="project" value="TreeGrafter"/>
</dbReference>
<feature type="domain" description="EGF-like" evidence="8">
    <location>
        <begin position="196"/>
        <end position="232"/>
    </location>
</feature>
<sequence length="244" mass="27230">MTYTYSNINSGGNNNSSNQCDASNETSYKLVVVVVVGIREAATNRITSRRFSPQPAFHCQPFFAGQVFVIVMQPPYFSIMSDHPFPCPTFTAATIFLVYRLIFPFHHVVAYTLAACDDNPCMNGGQCVDMGTQENPKQFTCACAEGYTGLTCQKRIDPCADEPCQNGGICEPRGEHFHCSCSDRFKGRLCEQYIRKRNPCLGDPCGSHGYCEVVNYDFLCECSPGYHGVRCEFEDDDDDDDDNK</sequence>
<evidence type="ECO:0000256" key="5">
    <source>
        <dbReference type="ARBA" id="ARBA00023180"/>
    </source>
</evidence>
<keyword evidence="10" id="KW-1185">Reference proteome</keyword>
<dbReference type="PANTHER" id="PTHR24049:SF22">
    <property type="entry name" value="DROSOPHILA CRUMBS HOMOLOG"/>
    <property type="match status" value="1"/>
</dbReference>
<dbReference type="PANTHER" id="PTHR24049">
    <property type="entry name" value="CRUMBS FAMILY MEMBER"/>
    <property type="match status" value="1"/>
</dbReference>
<keyword evidence="4 6" id="KW-1015">Disulfide bond</keyword>
<dbReference type="InterPro" id="IPR000742">
    <property type="entry name" value="EGF"/>
</dbReference>
<evidence type="ECO:0000256" key="4">
    <source>
        <dbReference type="ARBA" id="ARBA00023157"/>
    </source>
</evidence>
<dbReference type="Pfam" id="PF00008">
    <property type="entry name" value="EGF"/>
    <property type="match status" value="2"/>
</dbReference>
<evidence type="ECO:0000256" key="2">
    <source>
        <dbReference type="ARBA" id="ARBA00022729"/>
    </source>
</evidence>